<dbReference type="Pfam" id="PF04367">
    <property type="entry name" value="DUF502"/>
    <property type="match status" value="1"/>
</dbReference>
<feature type="transmembrane region" description="Helical" evidence="1">
    <location>
        <begin position="7"/>
        <end position="29"/>
    </location>
</feature>
<reference evidence="2" key="1">
    <citation type="submission" date="2016-10" db="EMBL/GenBank/DDBJ databases">
        <authorList>
            <person name="de Groot N.N."/>
        </authorList>
    </citation>
    <scope>NUCLEOTIDE SEQUENCE</scope>
</reference>
<dbReference type="InterPro" id="IPR007462">
    <property type="entry name" value="COV1-like"/>
</dbReference>
<dbReference type="EMBL" id="FPHT01000170">
    <property type="protein sequence ID" value="SFV81386.1"/>
    <property type="molecule type" value="Genomic_DNA"/>
</dbReference>
<organism evidence="2">
    <name type="scientific">hydrothermal vent metagenome</name>
    <dbReference type="NCBI Taxonomy" id="652676"/>
    <lineage>
        <taxon>unclassified sequences</taxon>
        <taxon>metagenomes</taxon>
        <taxon>ecological metagenomes</taxon>
    </lineage>
</organism>
<feature type="transmembrane region" description="Helical" evidence="1">
    <location>
        <begin position="56"/>
        <end position="75"/>
    </location>
</feature>
<dbReference type="PANTHER" id="PTHR31876">
    <property type="entry name" value="COV-LIKE PROTEIN 1"/>
    <property type="match status" value="1"/>
</dbReference>
<accession>A0A1W1DJ50</accession>
<protein>
    <submittedName>
        <fullName evidence="2">Transporter</fullName>
    </submittedName>
</protein>
<keyword evidence="1" id="KW-0812">Transmembrane</keyword>
<gene>
    <name evidence="2" type="ORF">MNB_SUP05-12-1133</name>
</gene>
<evidence type="ECO:0000313" key="2">
    <source>
        <dbReference type="EMBL" id="SFV81386.1"/>
    </source>
</evidence>
<proteinExistence type="predicted"/>
<keyword evidence="1" id="KW-1133">Transmembrane helix</keyword>
<sequence>MKNLRNYFISGLLFWIPLGLSIVVIKFFLELVNDIVPPEYLPEALFNLESVIPGSGIVWVILIMLITGVLVNNFIGRKILELWDRLLNKIPGFRSIYNALKQLSDTVLSPSGESFKKAVLVEYPRRGMWTIAFQTGNYHGEVEKKIGEEIINIYVPTTPNPTSGFFIMLPKNDVIELDMSVDEAFKLIISTGVVTPNQPNTNKLIKSKGKL</sequence>
<keyword evidence="1" id="KW-0472">Membrane</keyword>
<evidence type="ECO:0000256" key="1">
    <source>
        <dbReference type="SAM" id="Phobius"/>
    </source>
</evidence>
<dbReference type="AlphaFoldDB" id="A0A1W1DJ50"/>
<dbReference type="PANTHER" id="PTHR31876:SF26">
    <property type="entry name" value="PROTEIN LIKE COV 2"/>
    <property type="match status" value="1"/>
</dbReference>
<name>A0A1W1DJ50_9ZZZZ</name>